<dbReference type="InterPro" id="IPR037278">
    <property type="entry name" value="ARFGAP/RecO"/>
</dbReference>
<keyword evidence="4 7" id="KW-0233">DNA recombination</keyword>
<reference evidence="9 10" key="1">
    <citation type="submission" date="2015-01" db="EMBL/GenBank/DDBJ databases">
        <title>Comparative genomics of the lactic acid bacteria isolated from the honey bee gut.</title>
        <authorList>
            <person name="Ellegaard K.M."/>
            <person name="Tamarit D."/>
            <person name="Javelind E."/>
            <person name="Olofsson T."/>
            <person name="Andersson S.G."/>
            <person name="Vasquez A."/>
        </authorList>
    </citation>
    <scope>NUCLEOTIDE SEQUENCE [LARGE SCALE GENOMIC DNA]</scope>
    <source>
        <strain evidence="9 10">Bin4</strain>
    </source>
</reference>
<dbReference type="Proteomes" id="UP000033558">
    <property type="component" value="Unassembled WGS sequence"/>
</dbReference>
<dbReference type="SUPFAM" id="SSF50249">
    <property type="entry name" value="Nucleic acid-binding proteins"/>
    <property type="match status" value="1"/>
</dbReference>
<evidence type="ECO:0000313" key="10">
    <source>
        <dbReference type="Proteomes" id="UP000033558"/>
    </source>
</evidence>
<feature type="domain" description="DNA replication/recombination mediator RecO N-terminal" evidence="8">
    <location>
        <begin position="8"/>
        <end position="82"/>
    </location>
</feature>
<dbReference type="Gene3D" id="1.20.1440.120">
    <property type="entry name" value="Recombination protein O, C-terminal domain"/>
    <property type="match status" value="1"/>
</dbReference>
<name>A0A0F4LTQ5_9LACO</name>
<dbReference type="GO" id="GO:0043590">
    <property type="term" value="C:bacterial nucleoid"/>
    <property type="evidence" value="ECO:0007669"/>
    <property type="project" value="TreeGrafter"/>
</dbReference>
<dbReference type="Gene3D" id="2.40.50.140">
    <property type="entry name" value="Nucleic acid-binding proteins"/>
    <property type="match status" value="1"/>
</dbReference>
<evidence type="ECO:0000256" key="1">
    <source>
        <dbReference type="ARBA" id="ARBA00007452"/>
    </source>
</evidence>
<evidence type="ECO:0000256" key="6">
    <source>
        <dbReference type="ARBA" id="ARBA00033409"/>
    </source>
</evidence>
<keyword evidence="3 7" id="KW-0227">DNA damage</keyword>
<gene>
    <name evidence="7 9" type="primary">recO</name>
    <name evidence="9" type="ORF">JG30_08000</name>
</gene>
<dbReference type="STRING" id="1218492.JG30_08000"/>
<comment type="function">
    <text evidence="7">Involved in DNA repair and RecF pathway recombination.</text>
</comment>
<dbReference type="HAMAP" id="MF_00201">
    <property type="entry name" value="RecO"/>
    <property type="match status" value="1"/>
</dbReference>
<organism evidence="9 10">
    <name type="scientific">Bombilactobacillus mellifer</name>
    <dbReference type="NCBI Taxonomy" id="1218492"/>
    <lineage>
        <taxon>Bacteria</taxon>
        <taxon>Bacillati</taxon>
        <taxon>Bacillota</taxon>
        <taxon>Bacilli</taxon>
        <taxon>Lactobacillales</taxon>
        <taxon>Lactobacillaceae</taxon>
        <taxon>Bombilactobacillus</taxon>
    </lineage>
</organism>
<dbReference type="PATRIC" id="fig|1218492.5.peg.938"/>
<evidence type="ECO:0000256" key="2">
    <source>
        <dbReference type="ARBA" id="ARBA00021310"/>
    </source>
</evidence>
<dbReference type="PANTHER" id="PTHR33991">
    <property type="entry name" value="DNA REPAIR PROTEIN RECO"/>
    <property type="match status" value="1"/>
</dbReference>
<evidence type="ECO:0000259" key="8">
    <source>
        <dbReference type="Pfam" id="PF11967"/>
    </source>
</evidence>
<dbReference type="AlphaFoldDB" id="A0A0F4LTQ5"/>
<dbReference type="NCBIfam" id="TIGR00613">
    <property type="entry name" value="reco"/>
    <property type="match status" value="1"/>
</dbReference>
<dbReference type="RefSeq" id="WP_046316379.1">
    <property type="nucleotide sequence ID" value="NZ_JBHSZT010000001.1"/>
</dbReference>
<dbReference type="OrthoDB" id="9797083at2"/>
<evidence type="ECO:0000256" key="7">
    <source>
        <dbReference type="HAMAP-Rule" id="MF_00201"/>
    </source>
</evidence>
<evidence type="ECO:0000313" key="9">
    <source>
        <dbReference type="EMBL" id="KJY61748.1"/>
    </source>
</evidence>
<dbReference type="InterPro" id="IPR042242">
    <property type="entry name" value="RecO_C"/>
</dbReference>
<dbReference type="GO" id="GO:0006302">
    <property type="term" value="P:double-strand break repair"/>
    <property type="evidence" value="ECO:0007669"/>
    <property type="project" value="TreeGrafter"/>
</dbReference>
<keyword evidence="10" id="KW-1185">Reference proteome</keyword>
<dbReference type="InterPro" id="IPR003717">
    <property type="entry name" value="RecO"/>
</dbReference>
<dbReference type="HOGENOM" id="CLU_066632_4_0_9"/>
<comment type="similarity">
    <text evidence="1 7">Belongs to the RecO family.</text>
</comment>
<dbReference type="Pfam" id="PF02565">
    <property type="entry name" value="RecO_C"/>
    <property type="match status" value="1"/>
</dbReference>
<keyword evidence="5 7" id="KW-0234">DNA repair</keyword>
<dbReference type="Pfam" id="PF11967">
    <property type="entry name" value="RecO_N"/>
    <property type="match status" value="1"/>
</dbReference>
<evidence type="ECO:0000256" key="4">
    <source>
        <dbReference type="ARBA" id="ARBA00023172"/>
    </source>
</evidence>
<sequence>MVLARNQSFRGLVLRLQDYHDNDQLAYLLTDRYGLVTFLMRGIKKPNAKQRYLVLPFTYGHYQGTFNDHGFSYLSTAQELQQFENVAQDIFKNAYVTYIYDLTIRAFTSQSLSTAWFEQILWATKLIDAGQDPEIICNILEVQLLQPFGVQPNWQRCVVGGENQGPFDYSVVYSGILCQKHWPQDKHRLHLKPKVVAYLRLFAQLRLRRIKHIAVDESTKAQLRHTLDIIYQDTVSVYPKSKKFIDSMYRWQI</sequence>
<dbReference type="GO" id="GO:0006310">
    <property type="term" value="P:DNA recombination"/>
    <property type="evidence" value="ECO:0007669"/>
    <property type="project" value="UniProtKB-UniRule"/>
</dbReference>
<dbReference type="EMBL" id="JXJQ01000008">
    <property type="protein sequence ID" value="KJY61748.1"/>
    <property type="molecule type" value="Genomic_DNA"/>
</dbReference>
<protein>
    <recommendedName>
        <fullName evidence="2 7">DNA repair protein RecO</fullName>
    </recommendedName>
    <alternativeName>
        <fullName evidence="6 7">Recombination protein O</fullName>
    </alternativeName>
</protein>
<dbReference type="SUPFAM" id="SSF57863">
    <property type="entry name" value="ArfGap/RecO-like zinc finger"/>
    <property type="match status" value="1"/>
</dbReference>
<dbReference type="InterPro" id="IPR012340">
    <property type="entry name" value="NA-bd_OB-fold"/>
</dbReference>
<evidence type="ECO:0000256" key="3">
    <source>
        <dbReference type="ARBA" id="ARBA00022763"/>
    </source>
</evidence>
<accession>A0A0F4LTQ5</accession>
<comment type="caution">
    <text evidence="9">The sequence shown here is derived from an EMBL/GenBank/DDBJ whole genome shotgun (WGS) entry which is preliminary data.</text>
</comment>
<proteinExistence type="inferred from homology"/>
<dbReference type="InterPro" id="IPR022572">
    <property type="entry name" value="DNA_rep/recomb_RecO_N"/>
</dbReference>
<dbReference type="PANTHER" id="PTHR33991:SF1">
    <property type="entry name" value="DNA REPAIR PROTEIN RECO"/>
    <property type="match status" value="1"/>
</dbReference>
<evidence type="ECO:0000256" key="5">
    <source>
        <dbReference type="ARBA" id="ARBA00023204"/>
    </source>
</evidence>